<name>A0ABY5G082_9MICO</name>
<accession>A0ABY5G082</accession>
<protein>
    <submittedName>
        <fullName evidence="4">SMP-30/gluconolactonase/LRE family protein</fullName>
    </submittedName>
</protein>
<dbReference type="RefSeq" id="WP_255160498.1">
    <property type="nucleotide sequence ID" value="NZ_CP101497.1"/>
</dbReference>
<keyword evidence="5" id="KW-1185">Reference proteome</keyword>
<reference evidence="4" key="1">
    <citation type="submission" date="2022-07" db="EMBL/GenBank/DDBJ databases">
        <title>Taxonomic analysis of Microcella humidisoli nov. sp., isolated from riverside soil.</title>
        <authorList>
            <person name="Molina K.M."/>
            <person name="Kim S.B."/>
        </authorList>
    </citation>
    <scope>NUCLEOTIDE SEQUENCE</scope>
    <source>
        <strain evidence="4">MMS21-STM10</strain>
    </source>
</reference>
<dbReference type="Gene3D" id="2.120.10.30">
    <property type="entry name" value="TolB, C-terminal domain"/>
    <property type="match status" value="1"/>
</dbReference>
<evidence type="ECO:0000313" key="5">
    <source>
        <dbReference type="Proteomes" id="UP001060039"/>
    </source>
</evidence>
<keyword evidence="2" id="KW-0378">Hydrolase</keyword>
<organism evidence="4 5">
    <name type="scientific">Microcella humidisoli</name>
    <dbReference type="NCBI Taxonomy" id="2963406"/>
    <lineage>
        <taxon>Bacteria</taxon>
        <taxon>Bacillati</taxon>
        <taxon>Actinomycetota</taxon>
        <taxon>Actinomycetes</taxon>
        <taxon>Micrococcales</taxon>
        <taxon>Microbacteriaceae</taxon>
        <taxon>Microcella</taxon>
    </lineage>
</organism>
<dbReference type="InterPro" id="IPR011042">
    <property type="entry name" value="6-blade_b-propeller_TolB-like"/>
</dbReference>
<dbReference type="PANTHER" id="PTHR47572">
    <property type="entry name" value="LIPOPROTEIN-RELATED"/>
    <property type="match status" value="1"/>
</dbReference>
<evidence type="ECO:0000256" key="2">
    <source>
        <dbReference type="ARBA" id="ARBA00022801"/>
    </source>
</evidence>
<evidence type="ECO:0000256" key="1">
    <source>
        <dbReference type="ARBA" id="ARBA00008853"/>
    </source>
</evidence>
<dbReference type="EMBL" id="CP101497">
    <property type="protein sequence ID" value="UTT63366.1"/>
    <property type="molecule type" value="Genomic_DNA"/>
</dbReference>
<proteinExistence type="inferred from homology"/>
<dbReference type="Pfam" id="PF08450">
    <property type="entry name" value="SGL"/>
    <property type="match status" value="1"/>
</dbReference>
<dbReference type="InterPro" id="IPR013658">
    <property type="entry name" value="SGL"/>
</dbReference>
<dbReference type="InterPro" id="IPR051262">
    <property type="entry name" value="SMP-30/CGR1_Lactonase"/>
</dbReference>
<dbReference type="SUPFAM" id="SSF63829">
    <property type="entry name" value="Calcium-dependent phosphotriesterase"/>
    <property type="match status" value="1"/>
</dbReference>
<evidence type="ECO:0000259" key="3">
    <source>
        <dbReference type="Pfam" id="PF08450"/>
    </source>
</evidence>
<feature type="domain" description="SMP-30/Gluconolactonase/LRE-like region" evidence="3">
    <location>
        <begin position="9"/>
        <end position="226"/>
    </location>
</feature>
<dbReference type="Proteomes" id="UP001060039">
    <property type="component" value="Chromosome"/>
</dbReference>
<sequence>MTTLEGLGFPEALRWRGGALWFSDMFRSRVMRWVPGSPAVVVLDAVGGGPTVPGGLGWMPGGPDGPGDLLVVDCEQRRVLRVPFDAAGRAAGAVSVHADLADLMTHSANDMHVDPDGTAWVGGYGFDPEHDEPVPSPLVRVAPDGTVSTSASVFVFPNGCERDATGALLVAETFADRVSLMSHDNSVTSRGRFAAGSGPDGLSIAPDGTVYVALAFAGALARLAPATATESDAGPDAEPTIVYRAEPIAAGPGAGPLGVYDCAVLGDTSRIAVAMASLDEDLAMRVDTGRIALLDLP</sequence>
<dbReference type="PANTHER" id="PTHR47572:SF4">
    <property type="entry name" value="LACTONASE DRP35"/>
    <property type="match status" value="1"/>
</dbReference>
<comment type="similarity">
    <text evidence="1">Belongs to the SMP-30/CGR1 family.</text>
</comment>
<evidence type="ECO:0000313" key="4">
    <source>
        <dbReference type="EMBL" id="UTT63366.1"/>
    </source>
</evidence>
<gene>
    <name evidence="4" type="ORF">NNL39_04480</name>
</gene>